<evidence type="ECO:0000313" key="2">
    <source>
        <dbReference type="Proteomes" id="UP000325440"/>
    </source>
</evidence>
<keyword evidence="2" id="KW-1185">Reference proteome</keyword>
<dbReference type="AlphaFoldDB" id="A0A5E4MFI2"/>
<reference evidence="1 2" key="1">
    <citation type="submission" date="2019-08" db="EMBL/GenBank/DDBJ databases">
        <authorList>
            <person name="Alioto T."/>
            <person name="Alioto T."/>
            <person name="Gomez Garrido J."/>
        </authorList>
    </citation>
    <scope>NUCLEOTIDE SEQUENCE [LARGE SCALE GENOMIC DNA]</scope>
</reference>
<dbReference type="Proteomes" id="UP000325440">
    <property type="component" value="Unassembled WGS sequence"/>
</dbReference>
<name>A0A5E4MFI2_9HEMI</name>
<sequence>MSAQRTRSALTSSVRLRHYQETCQGIRPFLDGEICESEQYGSVFSKRTVSEDRPVTKSRDEVWSRRTKETNKTKRNWVAERGDVRGTRRPGPTFLAKRDLIGR</sequence>
<organism evidence="1 2">
    <name type="scientific">Cinara cedri</name>
    <dbReference type="NCBI Taxonomy" id="506608"/>
    <lineage>
        <taxon>Eukaryota</taxon>
        <taxon>Metazoa</taxon>
        <taxon>Ecdysozoa</taxon>
        <taxon>Arthropoda</taxon>
        <taxon>Hexapoda</taxon>
        <taxon>Insecta</taxon>
        <taxon>Pterygota</taxon>
        <taxon>Neoptera</taxon>
        <taxon>Paraneoptera</taxon>
        <taxon>Hemiptera</taxon>
        <taxon>Sternorrhyncha</taxon>
        <taxon>Aphidomorpha</taxon>
        <taxon>Aphidoidea</taxon>
        <taxon>Aphididae</taxon>
        <taxon>Lachninae</taxon>
        <taxon>Cinara</taxon>
    </lineage>
</organism>
<protein>
    <submittedName>
        <fullName evidence="1">Uncharacterized protein</fullName>
    </submittedName>
</protein>
<gene>
    <name evidence="1" type="ORF">CINCED_3A002572</name>
</gene>
<proteinExistence type="predicted"/>
<accession>A0A5E4MFI2</accession>
<dbReference type="EMBL" id="CABPRJ010000487">
    <property type="protein sequence ID" value="VVC29096.1"/>
    <property type="molecule type" value="Genomic_DNA"/>
</dbReference>
<evidence type="ECO:0000313" key="1">
    <source>
        <dbReference type="EMBL" id="VVC29096.1"/>
    </source>
</evidence>